<dbReference type="SUPFAM" id="SSF50965">
    <property type="entry name" value="Galactose oxidase, central domain"/>
    <property type="match status" value="1"/>
</dbReference>
<dbReference type="InterPro" id="IPR006652">
    <property type="entry name" value="Kelch_1"/>
</dbReference>
<dbReference type="AlphaFoldDB" id="A0AAU9IU97"/>
<dbReference type="EMBL" id="CAJZBQ010000018">
    <property type="protein sequence ID" value="CAG9317272.1"/>
    <property type="molecule type" value="Genomic_DNA"/>
</dbReference>
<keyword evidence="2" id="KW-1185">Reference proteome</keyword>
<evidence type="ECO:0000313" key="2">
    <source>
        <dbReference type="Proteomes" id="UP001162131"/>
    </source>
</evidence>
<proteinExistence type="predicted"/>
<gene>
    <name evidence="1" type="ORF">BSTOLATCC_MIC18525</name>
</gene>
<dbReference type="InterPro" id="IPR011043">
    <property type="entry name" value="Gal_Oxase/kelch_b-propeller"/>
</dbReference>
<dbReference type="Proteomes" id="UP001162131">
    <property type="component" value="Unassembled WGS sequence"/>
</dbReference>
<accession>A0AAU9IU97</accession>
<dbReference type="SMART" id="SM00612">
    <property type="entry name" value="Kelch"/>
    <property type="match status" value="1"/>
</dbReference>
<evidence type="ECO:0008006" key="3">
    <source>
        <dbReference type="Google" id="ProtNLM"/>
    </source>
</evidence>
<sequence>METSHCYKFACENKPTFLCHCAAKGCFICKNHLSEHIEDSSVSHNPKSLYEKPDPDSKILIYSQLIQIDESLGIIEHSIIEQAAKFIQKVTDRMNRIIEKINLTRKECTNLILKIIETAEIYNEDGEIFKIMRLKPDQALLEFDILKKEKIILPELNSTIKLGNSFQTSLDLIDSIFRNSESSNMTEKNTSFNDTQQTSLNITTENKQKYLQALKPFLSHIVGANFILEPSFSGNEEEKEQRESEKLFYFKDQTKILASIDLSTMETSEKSLSIPEEMCTTTSMCLLPYNSIFCYGNWQLSQHKQKPFSGIAFIIDCKQNVLRCQDGYPCINAGSIYHNGEIYIFGGNDGKDLDIVRSFNLKEKKWMPRGSMLSPSSTCSCEFFQGKIYVAGWNHSKIHSFCPYTGFHDTLDLSIVQRTNKVILASEERLYLIESNGVIYESWVNDLSNWMSVGIFEDKGRYSNSYKYVGQKSAFFMISGVLFKFDFSSKSILKLK</sequence>
<dbReference type="Pfam" id="PF01344">
    <property type="entry name" value="Kelch_1"/>
    <property type="match status" value="1"/>
</dbReference>
<comment type="caution">
    <text evidence="1">The sequence shown here is derived from an EMBL/GenBank/DDBJ whole genome shotgun (WGS) entry which is preliminary data.</text>
</comment>
<name>A0AAU9IU97_9CILI</name>
<dbReference type="Gene3D" id="2.120.10.80">
    <property type="entry name" value="Kelch-type beta propeller"/>
    <property type="match status" value="1"/>
</dbReference>
<organism evidence="1 2">
    <name type="scientific">Blepharisma stoltei</name>
    <dbReference type="NCBI Taxonomy" id="1481888"/>
    <lineage>
        <taxon>Eukaryota</taxon>
        <taxon>Sar</taxon>
        <taxon>Alveolata</taxon>
        <taxon>Ciliophora</taxon>
        <taxon>Postciliodesmatophora</taxon>
        <taxon>Heterotrichea</taxon>
        <taxon>Heterotrichida</taxon>
        <taxon>Blepharismidae</taxon>
        <taxon>Blepharisma</taxon>
    </lineage>
</organism>
<reference evidence="1" key="1">
    <citation type="submission" date="2021-09" db="EMBL/GenBank/DDBJ databases">
        <authorList>
            <consortium name="AG Swart"/>
            <person name="Singh M."/>
            <person name="Singh A."/>
            <person name="Seah K."/>
            <person name="Emmerich C."/>
        </authorList>
    </citation>
    <scope>NUCLEOTIDE SEQUENCE</scope>
    <source>
        <strain evidence="1">ATCC30299</strain>
    </source>
</reference>
<protein>
    <recommendedName>
        <fullName evidence="3">Kelch motif family protein</fullName>
    </recommendedName>
</protein>
<dbReference type="InterPro" id="IPR015915">
    <property type="entry name" value="Kelch-typ_b-propeller"/>
</dbReference>
<evidence type="ECO:0000313" key="1">
    <source>
        <dbReference type="EMBL" id="CAG9317272.1"/>
    </source>
</evidence>